<dbReference type="RefSeq" id="WP_156989658.1">
    <property type="nucleotide sequence ID" value="NZ_VWXL01000014.1"/>
</dbReference>
<dbReference type="Gene3D" id="3.90.550.10">
    <property type="entry name" value="Spore Coat Polysaccharide Biosynthesis Protein SpsA, Chain A"/>
    <property type="match status" value="1"/>
</dbReference>
<dbReference type="CDD" id="cd02511">
    <property type="entry name" value="Beta4Glucosyltransferase"/>
    <property type="match status" value="1"/>
</dbReference>
<dbReference type="SUPFAM" id="SSF53448">
    <property type="entry name" value="Nucleotide-diphospho-sugar transferases"/>
    <property type="match status" value="1"/>
</dbReference>
<dbReference type="GO" id="GO:0016740">
    <property type="term" value="F:transferase activity"/>
    <property type="evidence" value="ECO:0007669"/>
    <property type="project" value="UniProtKB-KW"/>
</dbReference>
<evidence type="ECO:0000313" key="3">
    <source>
        <dbReference type="Proteomes" id="UP000469440"/>
    </source>
</evidence>
<dbReference type="OrthoDB" id="9815923at2"/>
<dbReference type="InterPro" id="IPR029044">
    <property type="entry name" value="Nucleotide-diphossugar_trans"/>
</dbReference>
<dbReference type="InterPro" id="IPR001173">
    <property type="entry name" value="Glyco_trans_2-like"/>
</dbReference>
<proteinExistence type="predicted"/>
<sequence length="347" mass="39461">MITVSVCMIVKNEEAVLSRCLDCLNGIADEIIIVDTGSTDSTREIAENYTSHLYHFPWRGDFSSARNFAFSKATKDYIYSADADEVIDEENRKKFLALKRDLSPEVELVQMRYANQLQFNTNYNFDVEYRPKLFKRVRSFRWIDPVHETVDLTLHRLDSEIEVVHRPTALHARRDFIIFQKAVKKSPLDPRLHRMYAKELFMAGKPDDFLAAYPYFEQTLHEETRSLDDIRVSQCVVVRCARQQGDPAAMFKAALKNVIGGTPCAEVCCDLGDYFQSLGDFEEAATWYYTAAFGAESELDLRAAGTVPLQKLADCYGALGLPEKAEACRAKALQRAAPAPDEMIYSK</sequence>
<reference evidence="2 3" key="1">
    <citation type="submission" date="2019-09" db="EMBL/GenBank/DDBJ databases">
        <title>Genome sequence of Clostridium sp. EA1.</title>
        <authorList>
            <person name="Poehlein A."/>
            <person name="Bengelsdorf F.R."/>
            <person name="Daniel R."/>
        </authorList>
    </citation>
    <scope>NUCLEOTIDE SEQUENCE [LARGE SCALE GENOMIC DNA]</scope>
    <source>
        <strain evidence="2 3">EA1</strain>
    </source>
</reference>
<accession>A0A6N8HVX9</accession>
<keyword evidence="3" id="KW-1185">Reference proteome</keyword>
<dbReference type="EMBL" id="VWXL01000014">
    <property type="protein sequence ID" value="MVB09720.1"/>
    <property type="molecule type" value="Genomic_DNA"/>
</dbReference>
<dbReference type="Gene3D" id="1.25.40.10">
    <property type="entry name" value="Tetratricopeptide repeat domain"/>
    <property type="match status" value="1"/>
</dbReference>
<feature type="domain" description="Glycosyltransferase 2-like" evidence="1">
    <location>
        <begin position="5"/>
        <end position="129"/>
    </location>
</feature>
<protein>
    <submittedName>
        <fullName evidence="2">Glycosyl transferase family 2</fullName>
    </submittedName>
</protein>
<organism evidence="2 3">
    <name type="scientific">Caproicibacter fermentans</name>
    <dbReference type="NCBI Taxonomy" id="2576756"/>
    <lineage>
        <taxon>Bacteria</taxon>
        <taxon>Bacillati</taxon>
        <taxon>Bacillota</taxon>
        <taxon>Clostridia</taxon>
        <taxon>Eubacteriales</taxon>
        <taxon>Acutalibacteraceae</taxon>
        <taxon>Caproicibacter</taxon>
    </lineage>
</organism>
<evidence type="ECO:0000259" key="1">
    <source>
        <dbReference type="Pfam" id="PF00535"/>
    </source>
</evidence>
<comment type="caution">
    <text evidence="2">The sequence shown here is derived from an EMBL/GenBank/DDBJ whole genome shotgun (WGS) entry which is preliminary data.</text>
</comment>
<dbReference type="SUPFAM" id="SSF48452">
    <property type="entry name" value="TPR-like"/>
    <property type="match status" value="1"/>
</dbReference>
<keyword evidence="2" id="KW-0808">Transferase</keyword>
<dbReference type="Proteomes" id="UP000469440">
    <property type="component" value="Unassembled WGS sequence"/>
</dbReference>
<evidence type="ECO:0000313" key="2">
    <source>
        <dbReference type="EMBL" id="MVB09720.1"/>
    </source>
</evidence>
<dbReference type="PANTHER" id="PTHR43630">
    <property type="entry name" value="POLY-BETA-1,6-N-ACETYL-D-GLUCOSAMINE SYNTHASE"/>
    <property type="match status" value="1"/>
</dbReference>
<name>A0A6N8HVX9_9FIRM</name>
<dbReference type="Pfam" id="PF00535">
    <property type="entry name" value="Glycos_transf_2"/>
    <property type="match status" value="1"/>
</dbReference>
<gene>
    <name evidence="2" type="ORF">CAFE_03850</name>
</gene>
<dbReference type="AlphaFoldDB" id="A0A6N8HVX9"/>
<dbReference type="PANTHER" id="PTHR43630:SF2">
    <property type="entry name" value="GLYCOSYLTRANSFERASE"/>
    <property type="match status" value="1"/>
</dbReference>
<dbReference type="InterPro" id="IPR011990">
    <property type="entry name" value="TPR-like_helical_dom_sf"/>
</dbReference>